<keyword evidence="3" id="KW-1185">Reference proteome</keyword>
<evidence type="ECO:0000313" key="2">
    <source>
        <dbReference type="EMBL" id="GAV83622.1"/>
    </source>
</evidence>
<keyword evidence="1" id="KW-0472">Membrane</keyword>
<evidence type="ECO:0000313" key="3">
    <source>
        <dbReference type="Proteomes" id="UP000187406"/>
    </source>
</evidence>
<feature type="transmembrane region" description="Helical" evidence="1">
    <location>
        <begin position="187"/>
        <end position="204"/>
    </location>
</feature>
<comment type="caution">
    <text evidence="2">The sequence shown here is derived from an EMBL/GenBank/DDBJ whole genome shotgun (WGS) entry which is preliminary data.</text>
</comment>
<name>A0A1Q3CTY6_CEPFO</name>
<dbReference type="PANTHER" id="PTHR37172">
    <property type="entry name" value="TRANSMEMBRANE PROTEIN"/>
    <property type="match status" value="1"/>
</dbReference>
<proteinExistence type="predicted"/>
<evidence type="ECO:0008006" key="4">
    <source>
        <dbReference type="Google" id="ProtNLM"/>
    </source>
</evidence>
<accession>A0A1Q3CTY6</accession>
<protein>
    <recommendedName>
        <fullName evidence="4">Transmembrane protein</fullName>
    </recommendedName>
</protein>
<dbReference type="Proteomes" id="UP000187406">
    <property type="component" value="Unassembled WGS sequence"/>
</dbReference>
<feature type="transmembrane region" description="Helical" evidence="1">
    <location>
        <begin position="20"/>
        <end position="40"/>
    </location>
</feature>
<keyword evidence="1" id="KW-1133">Transmembrane helix</keyword>
<dbReference type="PANTHER" id="PTHR37172:SF3">
    <property type="entry name" value="TRANSMEMBRANE PROTEIN"/>
    <property type="match status" value="1"/>
</dbReference>
<evidence type="ECO:0000256" key="1">
    <source>
        <dbReference type="SAM" id="Phobius"/>
    </source>
</evidence>
<feature type="transmembrane region" description="Helical" evidence="1">
    <location>
        <begin position="224"/>
        <end position="249"/>
    </location>
</feature>
<organism evidence="2 3">
    <name type="scientific">Cephalotus follicularis</name>
    <name type="common">Albany pitcher plant</name>
    <dbReference type="NCBI Taxonomy" id="3775"/>
    <lineage>
        <taxon>Eukaryota</taxon>
        <taxon>Viridiplantae</taxon>
        <taxon>Streptophyta</taxon>
        <taxon>Embryophyta</taxon>
        <taxon>Tracheophyta</taxon>
        <taxon>Spermatophyta</taxon>
        <taxon>Magnoliopsida</taxon>
        <taxon>eudicotyledons</taxon>
        <taxon>Gunneridae</taxon>
        <taxon>Pentapetalae</taxon>
        <taxon>rosids</taxon>
        <taxon>fabids</taxon>
        <taxon>Oxalidales</taxon>
        <taxon>Cephalotaceae</taxon>
        <taxon>Cephalotus</taxon>
    </lineage>
</organism>
<dbReference type="InParanoid" id="A0A1Q3CTY6"/>
<reference evidence="3" key="1">
    <citation type="submission" date="2016-04" db="EMBL/GenBank/DDBJ databases">
        <title>Cephalotus genome sequencing.</title>
        <authorList>
            <person name="Fukushima K."/>
            <person name="Hasebe M."/>
            <person name="Fang X."/>
        </authorList>
    </citation>
    <scope>NUCLEOTIDE SEQUENCE [LARGE SCALE GENOMIC DNA]</scope>
    <source>
        <strain evidence="3">cv. St1</strain>
    </source>
</reference>
<gene>
    <name evidence="2" type="ORF">CFOL_v3_27068</name>
</gene>
<sequence>MGLQNKTKKILSPTTLREPFHILTITLLSLLLPLSFLLLARFSCAYYRLTLASYPPKDTSSFVSSFLLYTNPAILYVVVSIISIATLVHGITGEVTLLRDSSTGSIHRLHLPIAWIFLCTLQVCVGFGIEGCIAAGIYGYSFGVEKSLASRMICFIGLHETMLHWSRTVVKTVVDDTVSGADRHETWVQRVVMATSFGAFWWWILRDEVESLVVVVVVKTEMLMAVGLIDFIGWCLYYLTVTIGMVKIVKLLFRLGMTMLCTSIRGGNVSYPPTVCKQTDMGSLRSDNVGHDISTRYDNSIV</sequence>
<feature type="transmembrane region" description="Helical" evidence="1">
    <location>
        <begin position="73"/>
        <end position="92"/>
    </location>
</feature>
<dbReference type="AlphaFoldDB" id="A0A1Q3CTY6"/>
<dbReference type="EMBL" id="BDDD01002944">
    <property type="protein sequence ID" value="GAV83622.1"/>
    <property type="molecule type" value="Genomic_DNA"/>
</dbReference>
<dbReference type="FunCoup" id="A0A1Q3CTY6">
    <property type="interactions" value="51"/>
</dbReference>
<feature type="transmembrane region" description="Helical" evidence="1">
    <location>
        <begin position="112"/>
        <end position="142"/>
    </location>
</feature>
<keyword evidence="1" id="KW-0812">Transmembrane</keyword>
<dbReference type="OrthoDB" id="1913803at2759"/>